<evidence type="ECO:0000313" key="1">
    <source>
        <dbReference type="EMBL" id="KAK8054138.1"/>
    </source>
</evidence>
<gene>
    <name evidence="1" type="ORF">PG996_013439</name>
</gene>
<keyword evidence="2" id="KW-1185">Reference proteome</keyword>
<accession>A0ABR1U848</accession>
<dbReference type="EMBL" id="JAQQWM010000008">
    <property type="protein sequence ID" value="KAK8054138.1"/>
    <property type="molecule type" value="Genomic_DNA"/>
</dbReference>
<comment type="caution">
    <text evidence="1">The sequence shown here is derived from an EMBL/GenBank/DDBJ whole genome shotgun (WGS) entry which is preliminary data.</text>
</comment>
<dbReference type="Proteomes" id="UP001446871">
    <property type="component" value="Unassembled WGS sequence"/>
</dbReference>
<dbReference type="SUPFAM" id="SSF51556">
    <property type="entry name" value="Metallo-dependent hydrolases"/>
    <property type="match status" value="1"/>
</dbReference>
<reference evidence="1 2" key="1">
    <citation type="submission" date="2023-01" db="EMBL/GenBank/DDBJ databases">
        <title>Analysis of 21 Apiospora genomes using comparative genomics revels a genus with tremendous synthesis potential of carbohydrate active enzymes and secondary metabolites.</title>
        <authorList>
            <person name="Sorensen T."/>
        </authorList>
    </citation>
    <scope>NUCLEOTIDE SEQUENCE [LARGE SCALE GENOMIC DNA]</scope>
    <source>
        <strain evidence="1 2">CBS 83171</strain>
    </source>
</reference>
<proteinExistence type="predicted"/>
<dbReference type="Gene3D" id="3.20.20.140">
    <property type="entry name" value="Metal-dependent hydrolases"/>
    <property type="match status" value="1"/>
</dbReference>
<name>A0ABR1U848_9PEZI</name>
<protein>
    <submittedName>
        <fullName evidence="1">Uncharacterized protein</fullName>
    </submittedName>
</protein>
<organism evidence="1 2">
    <name type="scientific">Apiospora saccharicola</name>
    <dbReference type="NCBI Taxonomy" id="335842"/>
    <lineage>
        <taxon>Eukaryota</taxon>
        <taxon>Fungi</taxon>
        <taxon>Dikarya</taxon>
        <taxon>Ascomycota</taxon>
        <taxon>Pezizomycotina</taxon>
        <taxon>Sordariomycetes</taxon>
        <taxon>Xylariomycetidae</taxon>
        <taxon>Amphisphaeriales</taxon>
        <taxon>Apiosporaceae</taxon>
        <taxon>Apiospora</taxon>
    </lineage>
</organism>
<dbReference type="InterPro" id="IPR032466">
    <property type="entry name" value="Metal_Hydrolase"/>
</dbReference>
<sequence>MKLGIDKSILIIISPGTQLASNQDDEDAARKIRQADDELSEICRAHPWHFAFFASLPLPYVKGSVSKIDYALDVLGAVGCVNVHSSSSTESVEAFAPAHRYALWMRPYLNAAATGAANDGLPQEEEGLGYTVVIQVTQDPDSWRLPINMVTQTRL</sequence>
<evidence type="ECO:0000313" key="2">
    <source>
        <dbReference type="Proteomes" id="UP001446871"/>
    </source>
</evidence>